<dbReference type="Pfam" id="PF14529">
    <property type="entry name" value="Exo_endo_phos_2"/>
    <property type="match status" value="1"/>
</dbReference>
<dbReference type="PANTHER" id="PTHR33332">
    <property type="entry name" value="REVERSE TRANSCRIPTASE DOMAIN-CONTAINING PROTEIN"/>
    <property type="match status" value="1"/>
</dbReference>
<dbReference type="Pfam" id="PF00078">
    <property type="entry name" value="RVT_1"/>
    <property type="match status" value="1"/>
</dbReference>
<proteinExistence type="predicted"/>
<accession>A0A653BRW8</accession>
<dbReference type="OrthoDB" id="6781885at2759"/>
<dbReference type="GO" id="GO:0071897">
    <property type="term" value="P:DNA biosynthetic process"/>
    <property type="evidence" value="ECO:0007669"/>
    <property type="project" value="UniProtKB-ARBA"/>
</dbReference>
<evidence type="ECO:0000259" key="1">
    <source>
        <dbReference type="PROSITE" id="PS50878"/>
    </source>
</evidence>
<protein>
    <recommendedName>
        <fullName evidence="1">Reverse transcriptase domain-containing protein</fullName>
    </recommendedName>
</protein>
<dbReference type="InterPro" id="IPR000477">
    <property type="entry name" value="RT_dom"/>
</dbReference>
<name>A0A653BRW8_CALMS</name>
<dbReference type="AlphaFoldDB" id="A0A653BRW8"/>
<dbReference type="PROSITE" id="PS50878">
    <property type="entry name" value="RT_POL"/>
    <property type="match status" value="1"/>
</dbReference>
<evidence type="ECO:0000313" key="2">
    <source>
        <dbReference type="EMBL" id="VEN38354.1"/>
    </source>
</evidence>
<sequence>MGNRSFIFGTLYRPPSKNVSEFLINLEDNLIESFLNSNDIICGGDINIDFMDCQNKHVQAFCDCLEMFNLTQIVDSPTRITKTSSSLIDVIVVPKDINVSTKGAVDIGCVSDHLLVYCGLDLKCAVPDVKHSRFRNFKRIDKNLLQDLLLLSPFQDIFYIPSINEKVSYFNSIIINIFDTVAPLREMKHMNFKPPWLTDNVRLLMSLRDKAFSKFKRTRRPSHWDYYKLLKNYTTNALRREQSAYFMHCCYNSHGNSKDLWKRLRKLDIMNNSKTANIPIEYDDPNKINDHFLSPSNIVNPDAEKINFYNNNYCKHFEQLFSFNLVSETIIYKYLTEIKSSAMGADGINIEMLLLCCPYILPFITHIINSCLLENVFPDSWKVAKVFPLPKKNSITSMSDLRPISILPVLSKILEKIIKFQFIRHLDKYTILPPYQSGFRQGFSCTSALLDVTDDIIKEIDDGNTTALVLLDYSKAFDTINHQLMLAILKYIGCTNEVVKLFSDYLSHRYQFVETSIGASDRRPVLCGVPQGSVLGPVLFSVYSAGITSSLRHSKPYLYADDTQIKFSFQHTQVQSAISLINEDLNILAKESISHQLTINPLKSTVLLFGKHKNDIKDIFKISIGNTIIPHANFARNLGLILDSDLRFSKHIDKCISRSYGRLKLLYPYRHIFSTKLKILLCDILVLSLFNYCDVIYGPCLTKNDINRVQKVQKSCLRYVFGVRRYDPVSYKLPEAGWLDMRERRELHAAVLFHKIILYKTPPYLYNKITFRTDIHNINLRFRGLISQPRHCTAMFTRSFSHNIYKLYNQVPTNLKSLPVSIFKVKFKHLLFLNK</sequence>
<dbReference type="SUPFAM" id="SSF56219">
    <property type="entry name" value="DNase I-like"/>
    <property type="match status" value="1"/>
</dbReference>
<evidence type="ECO:0000313" key="3">
    <source>
        <dbReference type="Proteomes" id="UP000410492"/>
    </source>
</evidence>
<dbReference type="InterPro" id="IPR005135">
    <property type="entry name" value="Endo/exonuclease/phosphatase"/>
</dbReference>
<dbReference type="InterPro" id="IPR036691">
    <property type="entry name" value="Endo/exonu/phosph_ase_sf"/>
</dbReference>
<dbReference type="GO" id="GO:0003824">
    <property type="term" value="F:catalytic activity"/>
    <property type="evidence" value="ECO:0007669"/>
    <property type="project" value="InterPro"/>
</dbReference>
<dbReference type="CDD" id="cd01650">
    <property type="entry name" value="RT_nLTR_like"/>
    <property type="match status" value="1"/>
</dbReference>
<organism evidence="2 3">
    <name type="scientific">Callosobruchus maculatus</name>
    <name type="common">Southern cowpea weevil</name>
    <name type="synonym">Pulse bruchid</name>
    <dbReference type="NCBI Taxonomy" id="64391"/>
    <lineage>
        <taxon>Eukaryota</taxon>
        <taxon>Metazoa</taxon>
        <taxon>Ecdysozoa</taxon>
        <taxon>Arthropoda</taxon>
        <taxon>Hexapoda</taxon>
        <taxon>Insecta</taxon>
        <taxon>Pterygota</taxon>
        <taxon>Neoptera</taxon>
        <taxon>Endopterygota</taxon>
        <taxon>Coleoptera</taxon>
        <taxon>Polyphaga</taxon>
        <taxon>Cucujiformia</taxon>
        <taxon>Chrysomeloidea</taxon>
        <taxon>Chrysomelidae</taxon>
        <taxon>Bruchinae</taxon>
        <taxon>Bruchini</taxon>
        <taxon>Callosobruchus</taxon>
    </lineage>
</organism>
<reference evidence="2 3" key="1">
    <citation type="submission" date="2019-01" db="EMBL/GenBank/DDBJ databases">
        <authorList>
            <person name="Sayadi A."/>
        </authorList>
    </citation>
    <scope>NUCLEOTIDE SEQUENCE [LARGE SCALE GENOMIC DNA]</scope>
</reference>
<feature type="domain" description="Reverse transcriptase" evidence="1">
    <location>
        <begin position="370"/>
        <end position="642"/>
    </location>
</feature>
<dbReference type="Gene3D" id="3.60.10.10">
    <property type="entry name" value="Endonuclease/exonuclease/phosphatase"/>
    <property type="match status" value="1"/>
</dbReference>
<gene>
    <name evidence="2" type="ORF">CALMAC_LOCUS3273</name>
</gene>
<dbReference type="EMBL" id="CAACVG010004393">
    <property type="protein sequence ID" value="VEN38354.1"/>
    <property type="molecule type" value="Genomic_DNA"/>
</dbReference>
<dbReference type="InterPro" id="IPR043502">
    <property type="entry name" value="DNA/RNA_pol_sf"/>
</dbReference>
<dbReference type="SUPFAM" id="SSF56672">
    <property type="entry name" value="DNA/RNA polymerases"/>
    <property type="match status" value="1"/>
</dbReference>
<keyword evidence="3" id="KW-1185">Reference proteome</keyword>
<dbReference type="Proteomes" id="UP000410492">
    <property type="component" value="Unassembled WGS sequence"/>
</dbReference>